<name>A0A0U4K203_9CAUD</name>
<sequence>MTAIYEALKAEREQRTFNNEQQLQREQKLMEFLHVAESFTDVCKLLSMGEQLIVTQADVEVSEDASTVTATHLFVDEQRNEHIVQSCFTVEEPIEFNLVLMAAADAVRSVAAHAGLLDLEAKLIL</sequence>
<reference evidence="1 2" key="1">
    <citation type="submission" date="2015-11" db="EMBL/GenBank/DDBJ databases">
        <authorList>
            <person name="Lee I.Y."/>
            <person name="Guerrero C.A."/>
            <person name="Bowman C.A."/>
            <person name="Russell D.A."/>
            <person name="Pope W.H."/>
            <person name="Jacobs-Sera D."/>
            <person name="Hendrix R.W."/>
            <person name="Hatfull G.F."/>
        </authorList>
    </citation>
    <scope>NUCLEOTIDE SEQUENCE [LARGE SCALE GENOMIC DNA]</scope>
</reference>
<protein>
    <submittedName>
        <fullName evidence="1">Uncharacterized protein</fullName>
    </submittedName>
</protein>
<dbReference type="Proteomes" id="UP000221143">
    <property type="component" value="Segment"/>
</dbReference>
<evidence type="ECO:0000313" key="1">
    <source>
        <dbReference type="EMBL" id="ALY10514.1"/>
    </source>
</evidence>
<gene>
    <name evidence="1" type="primary">57</name>
    <name evidence="1" type="ORF">TAEYOUNG_57</name>
</gene>
<evidence type="ECO:0000313" key="2">
    <source>
        <dbReference type="Proteomes" id="UP000221143"/>
    </source>
</evidence>
<proteinExistence type="predicted"/>
<accession>A0A0U4K203</accession>
<dbReference type="EMBL" id="KU160668">
    <property type="protein sequence ID" value="ALY10514.1"/>
    <property type="molecule type" value="Genomic_DNA"/>
</dbReference>
<organism evidence="1 2">
    <name type="scientific">Arthrobacter phage TaeYoung</name>
    <dbReference type="NCBI Taxonomy" id="1772318"/>
    <lineage>
        <taxon>Viruses</taxon>
        <taxon>Duplodnaviria</taxon>
        <taxon>Heunggongvirae</taxon>
        <taxon>Uroviricota</taxon>
        <taxon>Caudoviricetes</taxon>
        <taxon>Berryhillviridae</taxon>
        <taxon>Marthavirus</taxon>
        <taxon>Marthavirus martha</taxon>
    </lineage>
</organism>